<keyword evidence="3" id="KW-1185">Reference proteome</keyword>
<gene>
    <name evidence="2" type="ORF">GCM10010989_28920</name>
</gene>
<name>A0A916YND2_9SPHN</name>
<feature type="region of interest" description="Disordered" evidence="1">
    <location>
        <begin position="1"/>
        <end position="31"/>
    </location>
</feature>
<dbReference type="RefSeq" id="WP_156521585.1">
    <property type="nucleotide sequence ID" value="NZ_BMIO01000013.1"/>
</dbReference>
<protein>
    <submittedName>
        <fullName evidence="2">Uncharacterized protein</fullName>
    </submittedName>
</protein>
<comment type="caution">
    <text evidence="2">The sequence shown here is derived from an EMBL/GenBank/DDBJ whole genome shotgun (WGS) entry which is preliminary data.</text>
</comment>
<reference evidence="2 3" key="1">
    <citation type="journal article" date="2014" name="Int. J. Syst. Evol. Microbiol.">
        <title>Complete genome sequence of Corynebacterium casei LMG S-19264T (=DSM 44701T), isolated from a smear-ripened cheese.</title>
        <authorList>
            <consortium name="US DOE Joint Genome Institute (JGI-PGF)"/>
            <person name="Walter F."/>
            <person name="Albersmeier A."/>
            <person name="Kalinowski J."/>
            <person name="Ruckert C."/>
        </authorList>
    </citation>
    <scope>NUCLEOTIDE SEQUENCE [LARGE SCALE GENOMIC DNA]</scope>
    <source>
        <strain evidence="2 3">CGMCC 1.15358</strain>
    </source>
</reference>
<accession>A0A916YND2</accession>
<evidence type="ECO:0000313" key="3">
    <source>
        <dbReference type="Proteomes" id="UP000598997"/>
    </source>
</evidence>
<feature type="compositionally biased region" description="Basic and acidic residues" evidence="1">
    <location>
        <begin position="1"/>
        <end position="23"/>
    </location>
</feature>
<dbReference type="EMBL" id="BMIO01000013">
    <property type="protein sequence ID" value="GGD52929.1"/>
    <property type="molecule type" value="Genomic_DNA"/>
</dbReference>
<evidence type="ECO:0000256" key="1">
    <source>
        <dbReference type="SAM" id="MobiDB-lite"/>
    </source>
</evidence>
<proteinExistence type="predicted"/>
<organism evidence="2 3">
    <name type="scientific">Croceicoccus pelagius</name>
    <dbReference type="NCBI Taxonomy" id="1703341"/>
    <lineage>
        <taxon>Bacteria</taxon>
        <taxon>Pseudomonadati</taxon>
        <taxon>Pseudomonadota</taxon>
        <taxon>Alphaproteobacteria</taxon>
        <taxon>Sphingomonadales</taxon>
        <taxon>Erythrobacteraceae</taxon>
        <taxon>Croceicoccus</taxon>
    </lineage>
</organism>
<evidence type="ECO:0000313" key="2">
    <source>
        <dbReference type="EMBL" id="GGD52929.1"/>
    </source>
</evidence>
<dbReference type="Proteomes" id="UP000598997">
    <property type="component" value="Unassembled WGS sequence"/>
</dbReference>
<sequence>MVERSKLDSEARRKEKQAQRDADAQALANGEITQSDLAKRNGLFTAARIVRFKVNYKRG</sequence>
<dbReference type="AlphaFoldDB" id="A0A916YND2"/>